<dbReference type="GO" id="GO:0016020">
    <property type="term" value="C:membrane"/>
    <property type="evidence" value="ECO:0007669"/>
    <property type="project" value="UniProtKB-SubCell"/>
</dbReference>
<evidence type="ECO:0000256" key="13">
    <source>
        <dbReference type="ARBA" id="ARBA00043832"/>
    </source>
</evidence>
<evidence type="ECO:0000256" key="12">
    <source>
        <dbReference type="ARBA" id="ARBA00043691"/>
    </source>
</evidence>
<evidence type="ECO:0000256" key="1">
    <source>
        <dbReference type="ARBA" id="ARBA00004370"/>
    </source>
</evidence>
<organism evidence="15 16">
    <name type="scientific">Aeromicrobium yanjiei</name>
    <dbReference type="NCBI Taxonomy" id="2662028"/>
    <lineage>
        <taxon>Bacteria</taxon>
        <taxon>Bacillati</taxon>
        <taxon>Actinomycetota</taxon>
        <taxon>Actinomycetes</taxon>
        <taxon>Propionibacteriales</taxon>
        <taxon>Nocardioidaceae</taxon>
        <taxon>Aeromicrobium</taxon>
    </lineage>
</organism>
<sequence>MRSWRLLVLLTGLAVALPATSVAADVSNARYYSNQTTYGNPASAKTVAPPSGYEMFFLETVARHGSRAMTNPNAEKRALSVWSTASRRGQLTTRGKRFDNDLRAFGKAEKKLGYGRLSTIGKDEWRGIGRRTAASYGDFFAGVVKAGDKVAMTNSPIYRTRQSAHYMKTSLRKAFPQLGHAKQVTDPSLLIEDGSSKKGKAAIAAVERRSSVRAAARKVLLRIYRPAYVATIKDPVDAALDVYLLYCIGAGMSQDTRVSFADYVPLSAAKKLAEVKDAQNFYRYGPGVVGERSSFKQADPVVDDFFARLDQRAKGGRTAAVFRHSHGEVTMPVAAQMRLPRSQTQARSAFSYGSNPWRGYVVGRMAGNIEWAAYKNSSGSVLVTIRHNEQPVKLAGPCRPSEIGNGYFYRVSQLKKCFR</sequence>
<evidence type="ECO:0000256" key="4">
    <source>
        <dbReference type="ARBA" id="ARBA00013040"/>
    </source>
</evidence>
<dbReference type="SUPFAM" id="SSF53254">
    <property type="entry name" value="Phosphoglycerate mutase-like"/>
    <property type="match status" value="1"/>
</dbReference>
<keyword evidence="7" id="KW-0378">Hydrolase</keyword>
<dbReference type="EC" id="3.1.3.62" evidence="4"/>
<comment type="catalytic activity">
    <reaction evidence="10">
        <text>1D-myo-inositol 1,2,5,6-tetrakisphosphate + H2O = 1D-myo-inositol 1,2,6-trisphosphate + phosphate</text>
        <dbReference type="Rhea" id="RHEA:77119"/>
        <dbReference type="ChEBI" id="CHEBI:15377"/>
        <dbReference type="ChEBI" id="CHEBI:43474"/>
        <dbReference type="ChEBI" id="CHEBI:195535"/>
        <dbReference type="ChEBI" id="CHEBI:195537"/>
        <dbReference type="EC" id="3.1.3.62"/>
    </reaction>
    <physiologicalReaction direction="left-to-right" evidence="10">
        <dbReference type="Rhea" id="RHEA:77120"/>
    </physiologicalReaction>
</comment>
<dbReference type="RefSeq" id="WP_153653074.1">
    <property type="nucleotide sequence ID" value="NZ_CP045737.1"/>
</dbReference>
<keyword evidence="8" id="KW-0472">Membrane</keyword>
<comment type="catalytic activity">
    <reaction evidence="13">
        <text>(2R)-2,3-bisphosphoglycerate + H2O = (2R)-2-phosphoglycerate + phosphate</text>
        <dbReference type="Rhea" id="RHEA:27381"/>
        <dbReference type="ChEBI" id="CHEBI:15377"/>
        <dbReference type="ChEBI" id="CHEBI:43474"/>
        <dbReference type="ChEBI" id="CHEBI:58248"/>
        <dbReference type="ChEBI" id="CHEBI:58289"/>
        <dbReference type="EC" id="3.1.3.80"/>
    </reaction>
    <physiologicalReaction direction="left-to-right" evidence="13">
        <dbReference type="Rhea" id="RHEA:27382"/>
    </physiologicalReaction>
</comment>
<dbReference type="AlphaFoldDB" id="A0A5Q2MGN3"/>
<evidence type="ECO:0000256" key="2">
    <source>
        <dbReference type="ARBA" id="ARBA00008422"/>
    </source>
</evidence>
<dbReference type="GO" id="GO:0034417">
    <property type="term" value="F:bisphosphoglycerate 3-phosphatase activity"/>
    <property type="evidence" value="ECO:0007669"/>
    <property type="project" value="UniProtKB-EC"/>
</dbReference>
<evidence type="ECO:0000256" key="5">
    <source>
        <dbReference type="ARBA" id="ARBA00018097"/>
    </source>
</evidence>
<keyword evidence="16" id="KW-1185">Reference proteome</keyword>
<dbReference type="Pfam" id="PF00328">
    <property type="entry name" value="His_Phos_2"/>
    <property type="match status" value="1"/>
</dbReference>
<evidence type="ECO:0000313" key="15">
    <source>
        <dbReference type="EMBL" id="QGG41808.1"/>
    </source>
</evidence>
<dbReference type="EC" id="3.1.3.80" evidence="3"/>
<comment type="catalytic activity">
    <reaction evidence="12">
        <text>1D-myo-inositol hexakisphosphate + H2O = 1D-myo-inositol 1,2,4,5,6-pentakisphosphate + phosphate</text>
        <dbReference type="Rhea" id="RHEA:16989"/>
        <dbReference type="ChEBI" id="CHEBI:15377"/>
        <dbReference type="ChEBI" id="CHEBI:43474"/>
        <dbReference type="ChEBI" id="CHEBI:57798"/>
        <dbReference type="ChEBI" id="CHEBI:58130"/>
        <dbReference type="EC" id="3.1.3.62"/>
    </reaction>
    <physiologicalReaction direction="left-to-right" evidence="12">
        <dbReference type="Rhea" id="RHEA:16990"/>
    </physiologicalReaction>
</comment>
<protein>
    <recommendedName>
        <fullName evidence="5">Multiple inositol polyphosphate phosphatase 1</fullName>
        <ecNumber evidence="4">3.1.3.62</ecNumber>
        <ecNumber evidence="3">3.1.3.80</ecNumber>
    </recommendedName>
    <alternativeName>
        <fullName evidence="9">2,3-bisphosphoglycerate 3-phosphatase</fullName>
    </alternativeName>
</protein>
<gene>
    <name evidence="15" type="ORF">GEV26_10775</name>
</gene>
<evidence type="ECO:0000256" key="8">
    <source>
        <dbReference type="ARBA" id="ARBA00023136"/>
    </source>
</evidence>
<feature type="chain" id="PRO_5038864270" description="Multiple inositol polyphosphate phosphatase 1" evidence="14">
    <location>
        <begin position="24"/>
        <end position="419"/>
    </location>
</feature>
<reference evidence="15 16" key="1">
    <citation type="submission" date="2019-11" db="EMBL/GenBank/DDBJ databases">
        <authorList>
            <person name="Li J."/>
        </authorList>
    </citation>
    <scope>NUCLEOTIDE SEQUENCE [LARGE SCALE GENOMIC DNA]</scope>
    <source>
        <strain evidence="15 16">MF47</strain>
    </source>
</reference>
<dbReference type="GO" id="GO:0003993">
    <property type="term" value="F:acid phosphatase activity"/>
    <property type="evidence" value="ECO:0007669"/>
    <property type="project" value="TreeGrafter"/>
</dbReference>
<evidence type="ECO:0000256" key="10">
    <source>
        <dbReference type="ARBA" id="ARBA00043668"/>
    </source>
</evidence>
<evidence type="ECO:0000256" key="11">
    <source>
        <dbReference type="ARBA" id="ARBA00043671"/>
    </source>
</evidence>
<feature type="signal peptide" evidence="14">
    <location>
        <begin position="1"/>
        <end position="23"/>
    </location>
</feature>
<proteinExistence type="inferred from homology"/>
<dbReference type="InterPro" id="IPR000560">
    <property type="entry name" value="His_Pase_clade-2"/>
</dbReference>
<dbReference type="PANTHER" id="PTHR20963">
    <property type="entry name" value="MULTIPLE INOSITOL POLYPHOSPHATE PHOSPHATASE-RELATED"/>
    <property type="match status" value="1"/>
</dbReference>
<evidence type="ECO:0000256" key="6">
    <source>
        <dbReference type="ARBA" id="ARBA00022729"/>
    </source>
</evidence>
<evidence type="ECO:0000313" key="16">
    <source>
        <dbReference type="Proteomes" id="UP000392064"/>
    </source>
</evidence>
<dbReference type="KEGG" id="aef:GEV26_10775"/>
<dbReference type="PANTHER" id="PTHR20963:SF8">
    <property type="entry name" value="MULTIPLE INOSITOL POLYPHOSPHATE PHOSPHATASE 1"/>
    <property type="match status" value="1"/>
</dbReference>
<accession>A0A5Q2MGN3</accession>
<dbReference type="EMBL" id="CP045737">
    <property type="protein sequence ID" value="QGG41808.1"/>
    <property type="molecule type" value="Genomic_DNA"/>
</dbReference>
<dbReference type="Gene3D" id="3.40.50.1240">
    <property type="entry name" value="Phosphoglycerate mutase-like"/>
    <property type="match status" value="1"/>
</dbReference>
<evidence type="ECO:0000256" key="14">
    <source>
        <dbReference type="SAM" id="SignalP"/>
    </source>
</evidence>
<comment type="subcellular location">
    <subcellularLocation>
        <location evidence="1">Membrane</location>
    </subcellularLocation>
</comment>
<dbReference type="GO" id="GO:0052745">
    <property type="term" value="F:inositol phosphate phosphatase activity"/>
    <property type="evidence" value="ECO:0007669"/>
    <property type="project" value="TreeGrafter"/>
</dbReference>
<dbReference type="InterPro" id="IPR029033">
    <property type="entry name" value="His_PPase_superfam"/>
</dbReference>
<comment type="similarity">
    <text evidence="2">Belongs to the histidine acid phosphatase family. MINPP1 subfamily.</text>
</comment>
<keyword evidence="6 14" id="KW-0732">Signal</keyword>
<evidence type="ECO:0000256" key="9">
    <source>
        <dbReference type="ARBA" id="ARBA00031642"/>
    </source>
</evidence>
<dbReference type="Proteomes" id="UP000392064">
    <property type="component" value="Chromosome"/>
</dbReference>
<name>A0A5Q2MGN3_9ACTN</name>
<evidence type="ECO:0000256" key="7">
    <source>
        <dbReference type="ARBA" id="ARBA00022801"/>
    </source>
</evidence>
<comment type="catalytic activity">
    <reaction evidence="11">
        <text>1D-myo-inositol 1,2,4,5,6-pentakisphosphate + H2O = 1D-myo-inositol 1,2,5,6-tetrakisphosphate + phosphate</text>
        <dbReference type="Rhea" id="RHEA:77115"/>
        <dbReference type="ChEBI" id="CHEBI:15377"/>
        <dbReference type="ChEBI" id="CHEBI:43474"/>
        <dbReference type="ChEBI" id="CHEBI:57798"/>
        <dbReference type="ChEBI" id="CHEBI:195535"/>
        <dbReference type="EC" id="3.1.3.62"/>
    </reaction>
    <physiologicalReaction direction="left-to-right" evidence="11">
        <dbReference type="Rhea" id="RHEA:77116"/>
    </physiologicalReaction>
</comment>
<evidence type="ECO:0000256" key="3">
    <source>
        <dbReference type="ARBA" id="ARBA00012976"/>
    </source>
</evidence>